<sequence>MNELEASSRELLEDDKVIDTIVDLFHGDRCLKKARLLKINNSNDEDIDKSSNSECSSYIRNPVLHELLRGRDNKLSDLDRSIPDHLLWKVSQKMSEAPNLWKTLWARKSLFDIIKGRPEDINVHFEKLCFHYKTIRDQRVCVSVEEYSPPHNWSYYIWWLIARRPEMLRLLPKLPGYTATSIASMEWKLLPSLRPDILSEFKSSIEIYKASNPLPKSDEPAMVQREYIHNAMMNLRTSLSGLFSEWLVPYYSENVELAETHLDNFQNKILNNYNATVIKSNEAQSYSIFDSFPTSFCRDIDRTSVKKKGNLNMVLTHQIPHLNTSDCTLQNQVYNNVFVEEYSNVSLSIAPPSCKVDIYVGMQVQFVFDFIHFEKSNSTMNDNNISEIQNNIKDMKLSTNILETEQRDINTNIDIPKDKYGYILDKDTILETEQNNKTVTYSKNSKLADTETIESLGTDEIKVANDKSKNQINLVWMSGVITEYSEVTGEICITSSDQKYQIKTLINCFVPPSIPVVDIRVGWWRFPPSESSDRDLVPGSVVCILKEISRQEMLDAVVISKCDPNETSVKVYLFQSKEIATISPSQIVFRLAYDIHPTSGIYTSDSTVDLSSWFWCIPRPLSSDHPKSSKGRWIIWLVSFMLDLVTKDPMLCHCIQQDLVFNRGFLWDPLPITCFTEATLSKYTSETDVILHDVDSILDMPLNLLI</sequence>
<evidence type="ECO:0000313" key="2">
    <source>
        <dbReference type="Proteomes" id="UP000186804"/>
    </source>
</evidence>
<accession>A0A1J4ME80</accession>
<dbReference type="VEuPathDB" id="CryptoDB:cand_012290"/>
<dbReference type="EMBL" id="LRBS01000112">
    <property type="protein sequence ID" value="OII72546.1"/>
    <property type="molecule type" value="Genomic_DNA"/>
</dbReference>
<dbReference type="GeneID" id="92365414"/>
<organism evidence="1 2">
    <name type="scientific">Cryptosporidium andersoni</name>
    <dbReference type="NCBI Taxonomy" id="117008"/>
    <lineage>
        <taxon>Eukaryota</taxon>
        <taxon>Sar</taxon>
        <taxon>Alveolata</taxon>
        <taxon>Apicomplexa</taxon>
        <taxon>Conoidasida</taxon>
        <taxon>Coccidia</taxon>
        <taxon>Eucoccidiorida</taxon>
        <taxon>Eimeriorina</taxon>
        <taxon>Cryptosporidiidae</taxon>
        <taxon>Cryptosporidium</taxon>
    </lineage>
</organism>
<dbReference type="RefSeq" id="XP_067066986.1">
    <property type="nucleotide sequence ID" value="XM_067211467.1"/>
</dbReference>
<keyword evidence="2" id="KW-1185">Reference proteome</keyword>
<reference evidence="1 2" key="1">
    <citation type="submission" date="2016-10" db="EMBL/GenBank/DDBJ databases">
        <title>Reductive evolution of mitochondrial metabolism and differential evolution of invasion-related proteins in Cryptosporidium.</title>
        <authorList>
            <person name="Liu S."/>
            <person name="Roellig D.M."/>
            <person name="Guo Y."/>
            <person name="Li N."/>
            <person name="Frace M.A."/>
            <person name="Tang K."/>
            <person name="Zhang L."/>
            <person name="Feng Y."/>
            <person name="Xiao L."/>
        </authorList>
    </citation>
    <scope>NUCLEOTIDE SEQUENCE [LARGE SCALE GENOMIC DNA]</scope>
    <source>
        <strain evidence="1">30847</strain>
    </source>
</reference>
<proteinExistence type="predicted"/>
<name>A0A1J4ME80_9CRYT</name>
<protein>
    <submittedName>
        <fullName evidence="1">Uncharacterized protein</fullName>
    </submittedName>
</protein>
<comment type="caution">
    <text evidence="1">The sequence shown here is derived from an EMBL/GenBank/DDBJ whole genome shotgun (WGS) entry which is preliminary data.</text>
</comment>
<dbReference type="AlphaFoldDB" id="A0A1J4ME80"/>
<gene>
    <name evidence="1" type="ORF">cand_012290</name>
</gene>
<dbReference type="Proteomes" id="UP000186804">
    <property type="component" value="Unassembled WGS sequence"/>
</dbReference>
<evidence type="ECO:0000313" key="1">
    <source>
        <dbReference type="EMBL" id="OII72546.1"/>
    </source>
</evidence>
<dbReference type="OrthoDB" id="337924at2759"/>